<evidence type="ECO:0000256" key="6">
    <source>
        <dbReference type="SAM" id="Phobius"/>
    </source>
</evidence>
<accession>A0A2W5K3I0</accession>
<feature type="transmembrane region" description="Helical" evidence="6">
    <location>
        <begin position="242"/>
        <end position="263"/>
    </location>
</feature>
<dbReference type="Proteomes" id="UP000249577">
    <property type="component" value="Unassembled WGS sequence"/>
</dbReference>
<dbReference type="InterPro" id="IPR051258">
    <property type="entry name" value="Diverse_Substrate_Transporter"/>
</dbReference>
<feature type="transmembrane region" description="Helical" evidence="6">
    <location>
        <begin position="210"/>
        <end position="230"/>
    </location>
</feature>
<comment type="caution">
    <text evidence="8">The sequence shown here is derived from an EMBL/GenBank/DDBJ whole genome shotgun (WGS) entry which is preliminary data.</text>
</comment>
<proteinExistence type="predicted"/>
<dbReference type="GO" id="GO:0005886">
    <property type="term" value="C:plasma membrane"/>
    <property type="evidence" value="ECO:0007669"/>
    <property type="project" value="UniProtKB-SubCell"/>
</dbReference>
<evidence type="ECO:0000256" key="4">
    <source>
        <dbReference type="ARBA" id="ARBA00022989"/>
    </source>
</evidence>
<sequence length="301" mass="30496">MRIESPTDRVARYAAPLAVAALVGSITALCLGTSVAKSLFAEVGAAGTTTLRVTISALLLSAIWRPWRGPWTARDLWAVAVFGATLGLMNLLFYLALRTIPLGITIAIEFSGPLAVAVATSRRALDLVWIALAVAGLGLLLPLGHGASALDPVGVACALGAAACWAGYILLGKRLGHLHGGRTVAVAMGFAALVTLPFGAVGAARAFGDLHVLGVALAVAVTSSAIPYSLEIFALKHLPSQTFGVLLCLEPAVGSLAGLAILGERLAPVEWIAIGAIVAACAGAAATAARRRPAPPADIAP</sequence>
<dbReference type="PANTHER" id="PTHR42920">
    <property type="entry name" value="OS03G0707200 PROTEIN-RELATED"/>
    <property type="match status" value="1"/>
</dbReference>
<feature type="transmembrane region" description="Helical" evidence="6">
    <location>
        <begin position="12"/>
        <end position="34"/>
    </location>
</feature>
<organism evidence="8 9">
    <name type="scientific">Ancylobacter novellus</name>
    <name type="common">Thiobacillus novellus</name>
    <dbReference type="NCBI Taxonomy" id="921"/>
    <lineage>
        <taxon>Bacteria</taxon>
        <taxon>Pseudomonadati</taxon>
        <taxon>Pseudomonadota</taxon>
        <taxon>Alphaproteobacteria</taxon>
        <taxon>Hyphomicrobiales</taxon>
        <taxon>Xanthobacteraceae</taxon>
        <taxon>Ancylobacter</taxon>
    </lineage>
</organism>
<reference evidence="8 9" key="1">
    <citation type="submission" date="2017-08" db="EMBL/GenBank/DDBJ databases">
        <title>Infants hospitalized years apart are colonized by the same room-sourced microbial strains.</title>
        <authorList>
            <person name="Brooks B."/>
            <person name="Olm M.R."/>
            <person name="Firek B.A."/>
            <person name="Baker R."/>
            <person name="Thomas B.C."/>
            <person name="Morowitz M.J."/>
            <person name="Banfield J.F."/>
        </authorList>
    </citation>
    <scope>NUCLEOTIDE SEQUENCE [LARGE SCALE GENOMIC DNA]</scope>
    <source>
        <strain evidence="8">S2_005_003_R2_43</strain>
    </source>
</reference>
<feature type="transmembrane region" description="Helical" evidence="6">
    <location>
        <begin position="153"/>
        <end position="171"/>
    </location>
</feature>
<feature type="transmembrane region" description="Helical" evidence="6">
    <location>
        <begin position="76"/>
        <end position="96"/>
    </location>
</feature>
<dbReference type="PANTHER" id="PTHR42920:SF5">
    <property type="entry name" value="EAMA DOMAIN-CONTAINING PROTEIN"/>
    <property type="match status" value="1"/>
</dbReference>
<feature type="domain" description="EamA" evidence="7">
    <location>
        <begin position="154"/>
        <end position="282"/>
    </location>
</feature>
<evidence type="ECO:0000259" key="7">
    <source>
        <dbReference type="Pfam" id="PF00892"/>
    </source>
</evidence>
<keyword evidence="3 6" id="KW-0812">Transmembrane</keyword>
<evidence type="ECO:0000256" key="2">
    <source>
        <dbReference type="ARBA" id="ARBA00022475"/>
    </source>
</evidence>
<feature type="transmembrane region" description="Helical" evidence="6">
    <location>
        <begin position="127"/>
        <end position="147"/>
    </location>
</feature>
<gene>
    <name evidence="8" type="ORF">DI565_16955</name>
</gene>
<dbReference type="InterPro" id="IPR037185">
    <property type="entry name" value="EmrE-like"/>
</dbReference>
<comment type="subcellular location">
    <subcellularLocation>
        <location evidence="1">Cell membrane</location>
        <topology evidence="1">Multi-pass membrane protein</topology>
    </subcellularLocation>
</comment>
<evidence type="ECO:0000313" key="8">
    <source>
        <dbReference type="EMBL" id="PZQ11872.1"/>
    </source>
</evidence>
<feature type="transmembrane region" description="Helical" evidence="6">
    <location>
        <begin position="183"/>
        <end position="204"/>
    </location>
</feature>
<keyword evidence="5 6" id="KW-0472">Membrane</keyword>
<feature type="transmembrane region" description="Helical" evidence="6">
    <location>
        <begin position="269"/>
        <end position="289"/>
    </location>
</feature>
<feature type="transmembrane region" description="Helical" evidence="6">
    <location>
        <begin position="102"/>
        <end position="120"/>
    </location>
</feature>
<dbReference type="EMBL" id="QFPN01000010">
    <property type="protein sequence ID" value="PZQ11872.1"/>
    <property type="molecule type" value="Genomic_DNA"/>
</dbReference>
<dbReference type="Pfam" id="PF00892">
    <property type="entry name" value="EamA"/>
    <property type="match status" value="1"/>
</dbReference>
<dbReference type="InterPro" id="IPR000620">
    <property type="entry name" value="EamA_dom"/>
</dbReference>
<feature type="transmembrane region" description="Helical" evidence="6">
    <location>
        <begin position="40"/>
        <end position="64"/>
    </location>
</feature>
<evidence type="ECO:0000256" key="1">
    <source>
        <dbReference type="ARBA" id="ARBA00004651"/>
    </source>
</evidence>
<evidence type="ECO:0000256" key="3">
    <source>
        <dbReference type="ARBA" id="ARBA00022692"/>
    </source>
</evidence>
<evidence type="ECO:0000256" key="5">
    <source>
        <dbReference type="ARBA" id="ARBA00023136"/>
    </source>
</evidence>
<keyword evidence="4 6" id="KW-1133">Transmembrane helix</keyword>
<dbReference type="SUPFAM" id="SSF103481">
    <property type="entry name" value="Multidrug resistance efflux transporter EmrE"/>
    <property type="match status" value="1"/>
</dbReference>
<evidence type="ECO:0000313" key="9">
    <source>
        <dbReference type="Proteomes" id="UP000249577"/>
    </source>
</evidence>
<protein>
    <submittedName>
        <fullName evidence="8">EamA family transporter</fullName>
    </submittedName>
</protein>
<keyword evidence="2" id="KW-1003">Cell membrane</keyword>
<dbReference type="AlphaFoldDB" id="A0A2W5K3I0"/>
<name>A0A2W5K3I0_ANCNO</name>